<keyword evidence="3" id="KW-1185">Reference proteome</keyword>
<gene>
    <name evidence="2" type="ORF">J3492_09245</name>
</gene>
<dbReference type="Pfam" id="PF01206">
    <property type="entry name" value="TusA"/>
    <property type="match status" value="1"/>
</dbReference>
<reference evidence="2 3" key="1">
    <citation type="submission" date="2021-03" db="EMBL/GenBank/DDBJ databases">
        <authorList>
            <person name="Shang D.-D."/>
            <person name="Du Z.-J."/>
            <person name="Chen G.-J."/>
        </authorList>
    </citation>
    <scope>NUCLEOTIDE SEQUENCE [LARGE SCALE GENOMIC DNA]</scope>
    <source>
        <strain evidence="2 3">F1192</strain>
    </source>
</reference>
<evidence type="ECO:0000259" key="1">
    <source>
        <dbReference type="Pfam" id="PF01206"/>
    </source>
</evidence>
<dbReference type="InterPro" id="IPR036868">
    <property type="entry name" value="TusA-like_sf"/>
</dbReference>
<proteinExistence type="predicted"/>
<comment type="caution">
    <text evidence="2">The sequence shown here is derived from an EMBL/GenBank/DDBJ whole genome shotgun (WGS) entry which is preliminary data.</text>
</comment>
<sequence length="163" mass="17349">MSADNDAINTHAPYSVVLTAKLPEAERFVSQSLLALLPAACIANVVDDRANDSQTKDGHDTNPSSIGIKRMVDGRGMACPMPLLKTKVALRDVAAHESLYVVATDPNSQADITAFCQQSQQASHGDTLILTVNQKTAGPAEEGLSKPSSDTIFHFIITKTDSN</sequence>
<dbReference type="CDD" id="cd00291">
    <property type="entry name" value="SirA_YedF_YeeD"/>
    <property type="match status" value="1"/>
</dbReference>
<dbReference type="Gene3D" id="3.30.110.40">
    <property type="entry name" value="TusA-like domain"/>
    <property type="match status" value="1"/>
</dbReference>
<feature type="domain" description="UPF0033" evidence="1">
    <location>
        <begin position="72"/>
        <end position="120"/>
    </location>
</feature>
<dbReference type="RefSeq" id="WP_207991767.1">
    <property type="nucleotide sequence ID" value="NZ_JAGBKM010000016.1"/>
</dbReference>
<accession>A0ABS3NPS0</accession>
<evidence type="ECO:0000313" key="3">
    <source>
        <dbReference type="Proteomes" id="UP000664554"/>
    </source>
</evidence>
<organism evidence="2 3">
    <name type="scientific">Psychrobacter coccoides</name>
    <dbReference type="NCBI Taxonomy" id="2818440"/>
    <lineage>
        <taxon>Bacteria</taxon>
        <taxon>Pseudomonadati</taxon>
        <taxon>Pseudomonadota</taxon>
        <taxon>Gammaproteobacteria</taxon>
        <taxon>Moraxellales</taxon>
        <taxon>Moraxellaceae</taxon>
        <taxon>Psychrobacter</taxon>
    </lineage>
</organism>
<dbReference type="EMBL" id="JAGBKM010000016">
    <property type="protein sequence ID" value="MBO1531394.1"/>
    <property type="molecule type" value="Genomic_DNA"/>
</dbReference>
<dbReference type="Proteomes" id="UP000664554">
    <property type="component" value="Unassembled WGS sequence"/>
</dbReference>
<name>A0ABS3NPS0_9GAMM</name>
<dbReference type="InterPro" id="IPR001455">
    <property type="entry name" value="TusA-like"/>
</dbReference>
<dbReference type="SUPFAM" id="SSF64307">
    <property type="entry name" value="SirA-like"/>
    <property type="match status" value="1"/>
</dbReference>
<evidence type="ECO:0000313" key="2">
    <source>
        <dbReference type="EMBL" id="MBO1531394.1"/>
    </source>
</evidence>
<protein>
    <submittedName>
        <fullName evidence="2">Sulfurtransferase TusA family protein</fullName>
    </submittedName>
</protein>